<evidence type="ECO:0000313" key="3">
    <source>
        <dbReference type="Proteomes" id="UP000476055"/>
    </source>
</evidence>
<feature type="transmembrane region" description="Helical" evidence="1">
    <location>
        <begin position="440"/>
        <end position="461"/>
    </location>
</feature>
<name>A0A6L5YIL7_9FIRM</name>
<feature type="transmembrane region" description="Helical" evidence="1">
    <location>
        <begin position="14"/>
        <end position="37"/>
    </location>
</feature>
<keyword evidence="1" id="KW-0812">Transmembrane</keyword>
<feature type="transmembrane region" description="Helical" evidence="1">
    <location>
        <begin position="176"/>
        <end position="193"/>
    </location>
</feature>
<keyword evidence="1" id="KW-1133">Transmembrane helix</keyword>
<dbReference type="EMBL" id="VUMU01000007">
    <property type="protein sequence ID" value="MST58131.1"/>
    <property type="molecule type" value="Genomic_DNA"/>
</dbReference>
<feature type="transmembrane region" description="Helical" evidence="1">
    <location>
        <begin position="468"/>
        <end position="487"/>
    </location>
</feature>
<feature type="transmembrane region" description="Helical" evidence="1">
    <location>
        <begin position="493"/>
        <end position="517"/>
    </location>
</feature>
<dbReference type="RefSeq" id="WP_154496264.1">
    <property type="nucleotide sequence ID" value="NZ_VUMU01000007.1"/>
</dbReference>
<evidence type="ECO:0000313" key="2">
    <source>
        <dbReference type="EMBL" id="MST58131.1"/>
    </source>
</evidence>
<evidence type="ECO:0008006" key="4">
    <source>
        <dbReference type="Google" id="ProtNLM"/>
    </source>
</evidence>
<keyword evidence="1" id="KW-0472">Membrane</keyword>
<protein>
    <recommendedName>
        <fullName evidence="4">Glycosyltransferase RgtA/B/C/D-like domain-containing protein</fullName>
    </recommendedName>
</protein>
<comment type="caution">
    <text evidence="2">The sequence shown here is derived from an EMBL/GenBank/DDBJ whole genome shotgun (WGS) entry which is preliminary data.</text>
</comment>
<sequence>MNTRQLQTDKNQKLYHALLGILLVCALAMMMLLSYWACKYSYYGAVDGRTRGVLVGDKTWAHIAVFFAVSLCTMGIDKVLMKKDKSQQEKICLCTLIVTSVIAFILGVFYVCKNPYYPVGDQINTTAFAAYCRDGNFSMLSIGGYVGMYQQQKGLAILYEILFTLFGDFNYRPAKILHVVWWILTILAGYGFLKLNTDRPVFRMLYCVMMLGCFPLLFYLPYIYGDVLSISFGIILFYGVAAYEHSGQKRYIALASFAAGLAVLARKNTWIVLVAVAVYVLLVSLRKKKVRYLMAGTAILLTAALSVKAVDVIYEVRSGYPSGVGIPSILWVAMGLQETEGRAGVYNRYQQATFTDYDCQQELAAQQGKEYIRERLEEFSQDPGMAFNFFKNKVEGQWIEPMYAALESTESFEEGAELSSVLESLYYGELGRTIWKLTNYYQSILYLAGLMALVMLGILWWKKKEVPISLWLPWIAVFGGFLFSILWEAKSRYVFPYCVFMILYAPEGLYQTGLLLCKLPKLRKFRKSGHTQDKGEEASLRETA</sequence>
<dbReference type="AlphaFoldDB" id="A0A6L5YIL7"/>
<gene>
    <name evidence="2" type="ORF">FYJ59_07745</name>
</gene>
<dbReference type="Proteomes" id="UP000476055">
    <property type="component" value="Unassembled WGS sequence"/>
</dbReference>
<keyword evidence="3" id="KW-1185">Reference proteome</keyword>
<evidence type="ECO:0000256" key="1">
    <source>
        <dbReference type="SAM" id="Phobius"/>
    </source>
</evidence>
<reference evidence="2 3" key="1">
    <citation type="submission" date="2019-08" db="EMBL/GenBank/DDBJ databases">
        <title>In-depth cultivation of the pig gut microbiome towards novel bacterial diversity and tailored functional studies.</title>
        <authorList>
            <person name="Wylensek D."/>
            <person name="Hitch T.C.A."/>
            <person name="Clavel T."/>
        </authorList>
    </citation>
    <scope>NUCLEOTIDE SEQUENCE [LARGE SCALE GENOMIC DNA]</scope>
    <source>
        <strain evidence="2 3">WCA3-601-WT-6H</strain>
    </source>
</reference>
<proteinExistence type="predicted"/>
<feature type="transmembrane region" description="Helical" evidence="1">
    <location>
        <begin position="92"/>
        <end position="111"/>
    </location>
</feature>
<feature type="transmembrane region" description="Helical" evidence="1">
    <location>
        <begin position="269"/>
        <end position="285"/>
    </location>
</feature>
<feature type="transmembrane region" description="Helical" evidence="1">
    <location>
        <begin position="60"/>
        <end position="80"/>
    </location>
</feature>
<organism evidence="2 3">
    <name type="scientific">Waltera intestinalis</name>
    <dbReference type="NCBI Taxonomy" id="2606635"/>
    <lineage>
        <taxon>Bacteria</taxon>
        <taxon>Bacillati</taxon>
        <taxon>Bacillota</taxon>
        <taxon>Clostridia</taxon>
        <taxon>Lachnospirales</taxon>
        <taxon>Lachnospiraceae</taxon>
        <taxon>Waltera</taxon>
    </lineage>
</organism>
<accession>A0A6L5YIL7</accession>